<dbReference type="AlphaFoldDB" id="A0AAP5IB12"/>
<dbReference type="Proteomes" id="UP000667802">
    <property type="component" value="Unassembled WGS sequence"/>
</dbReference>
<evidence type="ECO:0000313" key="2">
    <source>
        <dbReference type="Proteomes" id="UP000667802"/>
    </source>
</evidence>
<dbReference type="EMBL" id="JAALHA020000016">
    <property type="protein sequence ID" value="MDR9898126.1"/>
    <property type="molecule type" value="Genomic_DNA"/>
</dbReference>
<accession>A0AAP5IB12</accession>
<gene>
    <name evidence="1" type="ORF">G7B40_026705</name>
</gene>
<keyword evidence="2" id="KW-1185">Reference proteome</keyword>
<organism evidence="1 2">
    <name type="scientific">Aetokthonos hydrillicola Thurmond2011</name>
    <dbReference type="NCBI Taxonomy" id="2712845"/>
    <lineage>
        <taxon>Bacteria</taxon>
        <taxon>Bacillati</taxon>
        <taxon>Cyanobacteriota</taxon>
        <taxon>Cyanophyceae</taxon>
        <taxon>Nostocales</taxon>
        <taxon>Hapalosiphonaceae</taxon>
        <taxon>Aetokthonos</taxon>
    </lineage>
</organism>
<protein>
    <submittedName>
        <fullName evidence="1">Uncharacterized protein</fullName>
    </submittedName>
</protein>
<sequence>MDTTVYLPDYYRVFERIAGGWLMKPSRFFYRRTTSLKTSDNDFKSLYDISPQQVAIELFRINGGKSGYYLADLRSQKKYYYCGNEPESVKLKLLELGIGRVSPLE</sequence>
<comment type="caution">
    <text evidence="1">The sequence shown here is derived from an EMBL/GenBank/DDBJ whole genome shotgun (WGS) entry which is preliminary data.</text>
</comment>
<name>A0AAP5IB12_9CYAN</name>
<dbReference type="RefSeq" id="WP_243903059.1">
    <property type="nucleotide sequence ID" value="NZ_JAALHA020000016.1"/>
</dbReference>
<proteinExistence type="predicted"/>
<reference evidence="2" key="1">
    <citation type="journal article" date="2021" name="Science">
        <title>Hunting the eagle killer: A cyanobacterial neurotoxin causes vacuolar myelinopathy.</title>
        <authorList>
            <person name="Breinlinger S."/>
            <person name="Phillips T.J."/>
            <person name="Haram B.N."/>
            <person name="Mares J."/>
            <person name="Martinez Yerena J.A."/>
            <person name="Hrouzek P."/>
            <person name="Sobotka R."/>
            <person name="Henderson W.M."/>
            <person name="Schmieder P."/>
            <person name="Williams S.M."/>
            <person name="Lauderdale J.D."/>
            <person name="Wilde H.D."/>
            <person name="Gerrin W."/>
            <person name="Kust A."/>
            <person name="Washington J.W."/>
            <person name="Wagner C."/>
            <person name="Geier B."/>
            <person name="Liebeke M."/>
            <person name="Enke H."/>
            <person name="Niedermeyer T.H.J."/>
            <person name="Wilde S.B."/>
        </authorList>
    </citation>
    <scope>NUCLEOTIDE SEQUENCE [LARGE SCALE GENOMIC DNA]</scope>
    <source>
        <strain evidence="2">Thurmond2011</strain>
    </source>
</reference>
<evidence type="ECO:0000313" key="1">
    <source>
        <dbReference type="EMBL" id="MDR9898126.1"/>
    </source>
</evidence>